<dbReference type="EMBL" id="FNNC01000003">
    <property type="protein sequence ID" value="SDW55687.1"/>
    <property type="molecule type" value="Genomic_DNA"/>
</dbReference>
<evidence type="ECO:0000259" key="5">
    <source>
        <dbReference type="PROSITE" id="PS50893"/>
    </source>
</evidence>
<dbReference type="InterPro" id="IPR027417">
    <property type="entry name" value="P-loop_NTPase"/>
</dbReference>
<dbReference type="GO" id="GO:0005524">
    <property type="term" value="F:ATP binding"/>
    <property type="evidence" value="ECO:0007669"/>
    <property type="project" value="UniProtKB-KW"/>
</dbReference>
<dbReference type="InterPro" id="IPR003593">
    <property type="entry name" value="AAA+_ATPase"/>
</dbReference>
<feature type="domain" description="ABC transporter" evidence="5">
    <location>
        <begin position="2"/>
        <end position="229"/>
    </location>
</feature>
<comment type="similarity">
    <text evidence="1">Belongs to the ABC transporter superfamily.</text>
</comment>
<dbReference type="Proteomes" id="UP000199488">
    <property type="component" value="Unassembled WGS sequence"/>
</dbReference>
<evidence type="ECO:0000256" key="3">
    <source>
        <dbReference type="ARBA" id="ARBA00022741"/>
    </source>
</evidence>
<name>A0A1H2UHX4_9BACI</name>
<evidence type="ECO:0000256" key="2">
    <source>
        <dbReference type="ARBA" id="ARBA00022448"/>
    </source>
</evidence>
<dbReference type="OrthoDB" id="9801987at2"/>
<protein>
    <submittedName>
        <fullName evidence="6">ABC-2 type transport system ATP-binding protein</fullName>
    </submittedName>
</protein>
<dbReference type="Gene3D" id="3.40.50.300">
    <property type="entry name" value="P-loop containing nucleotide triphosphate hydrolases"/>
    <property type="match status" value="1"/>
</dbReference>
<dbReference type="InterPro" id="IPR025302">
    <property type="entry name" value="DrrA1/2-like_C"/>
</dbReference>
<dbReference type="Pfam" id="PF00005">
    <property type="entry name" value="ABC_tran"/>
    <property type="match status" value="1"/>
</dbReference>
<gene>
    <name evidence="6" type="ORF">SAMN05421781_1729</name>
</gene>
<dbReference type="GO" id="GO:0016887">
    <property type="term" value="F:ATP hydrolysis activity"/>
    <property type="evidence" value="ECO:0007669"/>
    <property type="project" value="InterPro"/>
</dbReference>
<dbReference type="AlphaFoldDB" id="A0A1H2UHX4"/>
<evidence type="ECO:0000256" key="4">
    <source>
        <dbReference type="ARBA" id="ARBA00022840"/>
    </source>
</evidence>
<dbReference type="PROSITE" id="PS50893">
    <property type="entry name" value="ABC_TRANSPORTER_2"/>
    <property type="match status" value="1"/>
</dbReference>
<evidence type="ECO:0000313" key="6">
    <source>
        <dbReference type="EMBL" id="SDW55687.1"/>
    </source>
</evidence>
<dbReference type="InterPro" id="IPR050763">
    <property type="entry name" value="ABC_transporter_ATP-binding"/>
</dbReference>
<keyword evidence="4 6" id="KW-0067">ATP-binding</keyword>
<keyword evidence="2" id="KW-0813">Transport</keyword>
<dbReference type="PANTHER" id="PTHR42711:SF5">
    <property type="entry name" value="ABC TRANSPORTER ATP-BINDING PROTEIN NATA"/>
    <property type="match status" value="1"/>
</dbReference>
<dbReference type="PROSITE" id="PS00211">
    <property type="entry name" value="ABC_TRANSPORTER_1"/>
    <property type="match status" value="1"/>
</dbReference>
<dbReference type="STRING" id="1122204.SAMN05421781_1729"/>
<dbReference type="SMART" id="SM00382">
    <property type="entry name" value="AAA"/>
    <property type="match status" value="1"/>
</dbReference>
<organism evidence="6 7">
    <name type="scientific">Marinococcus luteus</name>
    <dbReference type="NCBI Taxonomy" id="1122204"/>
    <lineage>
        <taxon>Bacteria</taxon>
        <taxon>Bacillati</taxon>
        <taxon>Bacillota</taxon>
        <taxon>Bacilli</taxon>
        <taxon>Bacillales</taxon>
        <taxon>Bacillaceae</taxon>
        <taxon>Marinococcus</taxon>
    </lineage>
</organism>
<keyword evidence="7" id="KW-1185">Reference proteome</keyword>
<accession>A0A1H2UHX4</accession>
<dbReference type="PANTHER" id="PTHR42711">
    <property type="entry name" value="ABC TRANSPORTER ATP-BINDING PROTEIN"/>
    <property type="match status" value="1"/>
</dbReference>
<sequence length="298" mass="34128">MLEVSRLSKSFLEKQAVDELSFSIQPGESLGLIGQNGAGKTTTFRMLLGLMERTDGTVEWQGKKAHHLPLEQVGYLPEERGLFAEEQVEQQLLFLAGLKNMNKKEAKTSMAYWLEVFELEKEKKQKLNTLSKGNQQKIQLIAALVHRPNFLILDEPFSGLDPVNTDILKEAIQNLRRDGVTIIFSSHRMEHVEEICDKLVMLKNGRNILSGRLGEIKERMDRNRIVTQTPCPPEDVRMWEGVQEVRASGEKMHIYTDTKARSQDILQQLFTYGDVRIFRMEPPSLEEIFKEKIGESDA</sequence>
<keyword evidence="3" id="KW-0547">Nucleotide-binding</keyword>
<dbReference type="Pfam" id="PF13732">
    <property type="entry name" value="DrrA1-3_C"/>
    <property type="match status" value="1"/>
</dbReference>
<evidence type="ECO:0000313" key="7">
    <source>
        <dbReference type="Proteomes" id="UP000199488"/>
    </source>
</evidence>
<dbReference type="InterPro" id="IPR003439">
    <property type="entry name" value="ABC_transporter-like_ATP-bd"/>
</dbReference>
<reference evidence="6 7" key="1">
    <citation type="submission" date="2016-10" db="EMBL/GenBank/DDBJ databases">
        <authorList>
            <person name="de Groot N.N."/>
        </authorList>
    </citation>
    <scope>NUCLEOTIDE SEQUENCE [LARGE SCALE GENOMIC DNA]</scope>
    <source>
        <strain evidence="6 7">DSM 23126</strain>
    </source>
</reference>
<dbReference type="InterPro" id="IPR017871">
    <property type="entry name" value="ABC_transporter-like_CS"/>
</dbReference>
<proteinExistence type="inferred from homology"/>
<dbReference type="SUPFAM" id="SSF52540">
    <property type="entry name" value="P-loop containing nucleoside triphosphate hydrolases"/>
    <property type="match status" value="1"/>
</dbReference>
<dbReference type="RefSeq" id="WP_091613799.1">
    <property type="nucleotide sequence ID" value="NZ_FNNC01000003.1"/>
</dbReference>
<evidence type="ECO:0000256" key="1">
    <source>
        <dbReference type="ARBA" id="ARBA00005417"/>
    </source>
</evidence>